<evidence type="ECO:0000259" key="1">
    <source>
        <dbReference type="Pfam" id="PF00144"/>
    </source>
</evidence>
<dbReference type="RefSeq" id="WP_090974664.1">
    <property type="nucleotide sequence ID" value="NZ_FOLL01000018.1"/>
</dbReference>
<dbReference type="InterPro" id="IPR012338">
    <property type="entry name" value="Beta-lactam/transpept-like"/>
</dbReference>
<dbReference type="OrthoDB" id="1522765at2"/>
<protein>
    <submittedName>
        <fullName evidence="3">CubicO group peptidase, beta-lactamase class C family</fullName>
    </submittedName>
</protein>
<proteinExistence type="predicted"/>
<name>A0A1I1L1L5_9SPHI</name>
<keyword evidence="4" id="KW-1185">Reference proteome</keyword>
<dbReference type="SUPFAM" id="SSF56601">
    <property type="entry name" value="beta-lactamase/transpeptidase-like"/>
    <property type="match status" value="1"/>
</dbReference>
<dbReference type="STRING" id="623281.SAMN05421747_11832"/>
<dbReference type="PANTHER" id="PTHR46825:SF15">
    <property type="entry name" value="BETA-LACTAMASE-RELATED DOMAIN-CONTAINING PROTEIN"/>
    <property type="match status" value="1"/>
</dbReference>
<evidence type="ECO:0000313" key="3">
    <source>
        <dbReference type="EMBL" id="SFC66934.1"/>
    </source>
</evidence>
<reference evidence="4" key="1">
    <citation type="submission" date="2016-10" db="EMBL/GenBank/DDBJ databases">
        <authorList>
            <person name="Varghese N."/>
            <person name="Submissions S."/>
        </authorList>
    </citation>
    <scope>NUCLEOTIDE SEQUENCE [LARGE SCALE GENOMIC DNA]</scope>
    <source>
        <strain evidence="4">DSM 22900</strain>
    </source>
</reference>
<dbReference type="InterPro" id="IPR050491">
    <property type="entry name" value="AmpC-like"/>
</dbReference>
<feature type="domain" description="Beta-lactamase-related" evidence="1">
    <location>
        <begin position="34"/>
        <end position="381"/>
    </location>
</feature>
<evidence type="ECO:0000259" key="2">
    <source>
        <dbReference type="Pfam" id="PF11954"/>
    </source>
</evidence>
<feature type="domain" description="Peptidase S12 Pab87-related C-terminal" evidence="2">
    <location>
        <begin position="419"/>
        <end position="522"/>
    </location>
</feature>
<dbReference type="PANTHER" id="PTHR46825">
    <property type="entry name" value="D-ALANYL-D-ALANINE-CARBOXYPEPTIDASE/ENDOPEPTIDASE AMPH"/>
    <property type="match status" value="1"/>
</dbReference>
<evidence type="ECO:0000313" key="4">
    <source>
        <dbReference type="Proteomes" id="UP000199577"/>
    </source>
</evidence>
<dbReference type="Proteomes" id="UP000199577">
    <property type="component" value="Unassembled WGS sequence"/>
</dbReference>
<dbReference type="InterPro" id="IPR021860">
    <property type="entry name" value="Peptidase_S12_Pab87-rel_C"/>
</dbReference>
<dbReference type="Pfam" id="PF00144">
    <property type="entry name" value="Beta-lactamase"/>
    <property type="match status" value="1"/>
</dbReference>
<dbReference type="InterPro" id="IPR001466">
    <property type="entry name" value="Beta-lactam-related"/>
</dbReference>
<dbReference type="EMBL" id="FOLL01000018">
    <property type="protein sequence ID" value="SFC66934.1"/>
    <property type="molecule type" value="Genomic_DNA"/>
</dbReference>
<dbReference type="Gene3D" id="2.40.128.600">
    <property type="match status" value="1"/>
</dbReference>
<dbReference type="Gene3D" id="3.40.710.10">
    <property type="entry name" value="DD-peptidase/beta-lactamase superfamily"/>
    <property type="match status" value="1"/>
</dbReference>
<organism evidence="3 4">
    <name type="scientific">Parapedobacter composti</name>
    <dbReference type="NCBI Taxonomy" id="623281"/>
    <lineage>
        <taxon>Bacteria</taxon>
        <taxon>Pseudomonadati</taxon>
        <taxon>Bacteroidota</taxon>
        <taxon>Sphingobacteriia</taxon>
        <taxon>Sphingobacteriales</taxon>
        <taxon>Sphingobacteriaceae</taxon>
        <taxon>Parapedobacter</taxon>
    </lineage>
</organism>
<accession>A0A1I1L1L5</accession>
<dbReference type="AlphaFoldDB" id="A0A1I1L1L5"/>
<sequence>MKFVQRKLWIAIVAVVVLWEESTAQSPDVLPRGFDQYVQRVLETFEVPGMALAVVKDGEVALAKGYGVRRMDDPAGVDEHTLFPIASNSKAFTGAALAMLVEEGKLEWDKPVVEYLPWFKLSDPLVTNELSVCDLLVHRSGIAPYAGDLLQFPPTTYTRRELVERLRYLPLATSFRSAYAYDNVLYLVAGLLIEEVSGMMWEEFIRQRIFEKVGMETSISRFSKFKGVQNGAASHARVGGKLRVLENFFEQGLGDISNPAGGIVSNAADMAKWLLTQLDSGRTPKGEHLLSSASVENLWRGITPMPIPKVPEWIAPAQSDFNAYALGFRVHTYRHVKAVTHGGKLDGFVSCVMFFPDLDLGICVLTNQESTNAYMAVINAVVDHVMGAEPFDWITGYRRQEDRRFQYIANQERAAVNQRATGSGPSLPIAAYAGSYRDAWYGDISIMEEDGQLVMRFEHTPLLVGEMEHWQYDTFVVRWQNRDLRADAYVTFSLDHDGSIHRVRMKAVSPVTDVSYDFHDLDIYPVKD</sequence>
<dbReference type="Pfam" id="PF11954">
    <property type="entry name" value="DUF3471"/>
    <property type="match status" value="1"/>
</dbReference>
<gene>
    <name evidence="3" type="ORF">SAMN05421747_11832</name>
</gene>